<sequence length="257" mass="26625">MTDPTPFGVTGKLALVTGSSRGLGLTLATGLARAGARVVLHGRDPEALATAQGEIAAVTGETPAVVRFDVADADAVADGIGALVAEHGVPDVLVNNAGIQRRAPFTDFTVADWDAIITNNLSSAFYVSRALAPGMVERRSGKIVNIGSVQSVLARETIAPYGASKGGLVQLTRGMAADLARYDVQVNAISPGYFATDMNAALVADTEFAAWLEKRTPARRWGRPEELVGTLLYLASSASDFVSGQNIVVDGGLTATV</sequence>
<dbReference type="SMART" id="SM00822">
    <property type="entry name" value="PKS_KR"/>
    <property type="match status" value="1"/>
</dbReference>
<dbReference type="InterPro" id="IPR002347">
    <property type="entry name" value="SDR_fam"/>
</dbReference>
<gene>
    <name evidence="4" type="ORF">WIS52_21180</name>
</gene>
<keyword evidence="5" id="KW-1185">Reference proteome</keyword>
<dbReference type="PANTHER" id="PTHR42760:SF5">
    <property type="entry name" value="2-DEHYDRO-3-DEOXY-D-GLUCONATE 5-DEHYDROGENASE"/>
    <property type="match status" value="1"/>
</dbReference>
<evidence type="ECO:0000259" key="3">
    <source>
        <dbReference type="SMART" id="SM00822"/>
    </source>
</evidence>
<comment type="similarity">
    <text evidence="1">Belongs to the short-chain dehydrogenases/reductases (SDR) family.</text>
</comment>
<evidence type="ECO:0000256" key="1">
    <source>
        <dbReference type="ARBA" id="ARBA00006484"/>
    </source>
</evidence>
<comment type="caution">
    <text evidence="4">The sequence shown here is derived from an EMBL/GenBank/DDBJ whole genome shotgun (WGS) entry which is preliminary data.</text>
</comment>
<evidence type="ECO:0000313" key="5">
    <source>
        <dbReference type="Proteomes" id="UP001494902"/>
    </source>
</evidence>
<proteinExistence type="inferred from homology"/>
<dbReference type="Pfam" id="PF13561">
    <property type="entry name" value="adh_short_C2"/>
    <property type="match status" value="1"/>
</dbReference>
<dbReference type="RefSeq" id="WP_349300057.1">
    <property type="nucleotide sequence ID" value="NZ_JBEDNQ010000009.1"/>
</dbReference>
<keyword evidence="2" id="KW-0560">Oxidoreductase</keyword>
<name>A0ABV1KET9_9PSEU</name>
<accession>A0ABV1KET9</accession>
<dbReference type="PROSITE" id="PS00061">
    <property type="entry name" value="ADH_SHORT"/>
    <property type="match status" value="1"/>
</dbReference>
<dbReference type="PRINTS" id="PR00081">
    <property type="entry name" value="GDHRDH"/>
</dbReference>
<dbReference type="InterPro" id="IPR020904">
    <property type="entry name" value="Sc_DH/Rdtase_CS"/>
</dbReference>
<dbReference type="PANTHER" id="PTHR42760">
    <property type="entry name" value="SHORT-CHAIN DEHYDROGENASES/REDUCTASES FAMILY MEMBER"/>
    <property type="match status" value="1"/>
</dbReference>
<evidence type="ECO:0000313" key="4">
    <source>
        <dbReference type="EMBL" id="MEQ3552987.1"/>
    </source>
</evidence>
<protein>
    <submittedName>
        <fullName evidence="4">SDR family oxidoreductase</fullName>
    </submittedName>
</protein>
<dbReference type="Gene3D" id="3.40.50.720">
    <property type="entry name" value="NAD(P)-binding Rossmann-like Domain"/>
    <property type="match status" value="1"/>
</dbReference>
<dbReference type="SUPFAM" id="SSF51735">
    <property type="entry name" value="NAD(P)-binding Rossmann-fold domains"/>
    <property type="match status" value="1"/>
</dbReference>
<reference evidence="4 5" key="1">
    <citation type="submission" date="2024-03" db="EMBL/GenBank/DDBJ databases">
        <title>Draft genome sequence of Pseudonocardia nematodicida JCM 31783.</title>
        <authorList>
            <person name="Butdee W."/>
            <person name="Duangmal K."/>
        </authorList>
    </citation>
    <scope>NUCLEOTIDE SEQUENCE [LARGE SCALE GENOMIC DNA]</scope>
    <source>
        <strain evidence="4 5">JCM 31783</strain>
    </source>
</reference>
<dbReference type="InterPro" id="IPR036291">
    <property type="entry name" value="NAD(P)-bd_dom_sf"/>
</dbReference>
<dbReference type="InterPro" id="IPR057326">
    <property type="entry name" value="KR_dom"/>
</dbReference>
<organism evidence="4 5">
    <name type="scientific">Pseudonocardia nematodicida</name>
    <dbReference type="NCBI Taxonomy" id="1206997"/>
    <lineage>
        <taxon>Bacteria</taxon>
        <taxon>Bacillati</taxon>
        <taxon>Actinomycetota</taxon>
        <taxon>Actinomycetes</taxon>
        <taxon>Pseudonocardiales</taxon>
        <taxon>Pseudonocardiaceae</taxon>
        <taxon>Pseudonocardia</taxon>
    </lineage>
</organism>
<dbReference type="PRINTS" id="PR00080">
    <property type="entry name" value="SDRFAMILY"/>
</dbReference>
<feature type="domain" description="Ketoreductase" evidence="3">
    <location>
        <begin position="12"/>
        <end position="152"/>
    </location>
</feature>
<dbReference type="EMBL" id="JBEDNQ010000009">
    <property type="protein sequence ID" value="MEQ3552987.1"/>
    <property type="molecule type" value="Genomic_DNA"/>
</dbReference>
<dbReference type="Proteomes" id="UP001494902">
    <property type="component" value="Unassembled WGS sequence"/>
</dbReference>
<evidence type="ECO:0000256" key="2">
    <source>
        <dbReference type="ARBA" id="ARBA00023002"/>
    </source>
</evidence>